<name>A0A125W4F4_ENTFL</name>
<keyword evidence="1" id="KW-0732">Signal</keyword>
<dbReference type="AlphaFoldDB" id="A0A125W4F4"/>
<gene>
    <name evidence="2" type="ORF">HMPREF9498_02239</name>
</gene>
<keyword evidence="2" id="KW-0456">Lyase</keyword>
<evidence type="ECO:0000313" key="3">
    <source>
        <dbReference type="Proteomes" id="UP000004846"/>
    </source>
</evidence>
<dbReference type="EMBL" id="AEBR01000076">
    <property type="protein sequence ID" value="EFM82108.1"/>
    <property type="molecule type" value="Genomic_DNA"/>
</dbReference>
<comment type="caution">
    <text evidence="2">The sequence shown here is derived from an EMBL/GenBank/DDBJ whole genome shotgun (WGS) entry which is preliminary data.</text>
</comment>
<protein>
    <submittedName>
        <fullName evidence="2">Polysaccharide lyase, family 8</fullName>
    </submittedName>
</protein>
<accession>A0A125W4F4</accession>
<organism evidence="2 3">
    <name type="scientific">Enterococcus faecalis TX4248</name>
    <dbReference type="NCBI Taxonomy" id="749495"/>
    <lineage>
        <taxon>Bacteria</taxon>
        <taxon>Bacillati</taxon>
        <taxon>Bacillota</taxon>
        <taxon>Bacilli</taxon>
        <taxon>Lactobacillales</taxon>
        <taxon>Enterococcaceae</taxon>
        <taxon>Enterococcus</taxon>
    </lineage>
</organism>
<dbReference type="Proteomes" id="UP000004846">
    <property type="component" value="Unassembled WGS sequence"/>
</dbReference>
<dbReference type="GO" id="GO:0016829">
    <property type="term" value="F:lyase activity"/>
    <property type="evidence" value="ECO:0007669"/>
    <property type="project" value="UniProtKB-KW"/>
</dbReference>
<reference evidence="2 3" key="1">
    <citation type="submission" date="2010-07" db="EMBL/GenBank/DDBJ databases">
        <authorList>
            <person name="Sid Ahmed O."/>
        </authorList>
    </citation>
    <scope>NUCLEOTIDE SEQUENCE [LARGE SCALE GENOMIC DNA]</scope>
    <source>
        <strain evidence="2 3">TX4248</strain>
    </source>
</reference>
<feature type="chain" id="PRO_5007181513" evidence="1">
    <location>
        <begin position="30"/>
        <end position="173"/>
    </location>
</feature>
<evidence type="ECO:0000313" key="2">
    <source>
        <dbReference type="EMBL" id="EFM82108.1"/>
    </source>
</evidence>
<dbReference type="HOGENOM" id="CLU_1545252_0_0_9"/>
<feature type="signal peptide" evidence="1">
    <location>
        <begin position="1"/>
        <end position="29"/>
    </location>
</feature>
<dbReference type="Gene3D" id="2.60.120.560">
    <property type="entry name" value="Exo-inulinase, domain 1"/>
    <property type="match status" value="1"/>
</dbReference>
<evidence type="ECO:0000256" key="1">
    <source>
        <dbReference type="SAM" id="SignalP"/>
    </source>
</evidence>
<proteinExistence type="predicted"/>
<sequence length="173" mass="19461">MKNRKIWVMLVGLFTALTSGFMGTTLTFAEENEASQTIEQPSYISDFPNQVGHWQDLVGTAEKKNDSAGLWIANTKQGTNLESVSINLDAREQSSGDLELTFLYEGQSNFGLVFRGDKQKTSQWQSFAYNRDGRWQLGQPGGKWLTNIPGPTLLSGQQYKLLVRYDGKKFKHS</sequence>